<dbReference type="Gene3D" id="2.60.120.620">
    <property type="entry name" value="q2cbj1_9rhob like domain"/>
    <property type="match status" value="2"/>
</dbReference>
<dbReference type="EMBL" id="JBJQND010000007">
    <property type="protein sequence ID" value="KAL3870584.1"/>
    <property type="molecule type" value="Genomic_DNA"/>
</dbReference>
<protein>
    <submittedName>
        <fullName evidence="2">Uncharacterized protein</fullName>
    </submittedName>
</protein>
<dbReference type="Pfam" id="PF05721">
    <property type="entry name" value="PhyH"/>
    <property type="match status" value="2"/>
</dbReference>
<evidence type="ECO:0000313" key="2">
    <source>
        <dbReference type="EMBL" id="KAL3870584.1"/>
    </source>
</evidence>
<reference evidence="2 3" key="1">
    <citation type="submission" date="2024-11" db="EMBL/GenBank/DDBJ databases">
        <title>Chromosome-level genome assembly of the freshwater bivalve Anodonta woodiana.</title>
        <authorList>
            <person name="Chen X."/>
        </authorList>
    </citation>
    <scope>NUCLEOTIDE SEQUENCE [LARGE SCALE GENOMIC DNA]</scope>
    <source>
        <strain evidence="2">MN2024</strain>
        <tissue evidence="2">Gills</tissue>
    </source>
</reference>
<dbReference type="SUPFAM" id="SSF51197">
    <property type="entry name" value="Clavaminate synthase-like"/>
    <property type="match status" value="2"/>
</dbReference>
<comment type="cofactor">
    <cofactor evidence="1">
        <name>Fe cation</name>
        <dbReference type="ChEBI" id="CHEBI:24875"/>
    </cofactor>
</comment>
<dbReference type="InterPro" id="IPR008775">
    <property type="entry name" value="Phytyl_CoA_dOase-like"/>
</dbReference>
<name>A0ABD3W9M7_SINWO</name>
<organism evidence="2 3">
    <name type="scientific">Sinanodonta woodiana</name>
    <name type="common">Chinese pond mussel</name>
    <name type="synonym">Anodonta woodiana</name>
    <dbReference type="NCBI Taxonomy" id="1069815"/>
    <lineage>
        <taxon>Eukaryota</taxon>
        <taxon>Metazoa</taxon>
        <taxon>Spiralia</taxon>
        <taxon>Lophotrochozoa</taxon>
        <taxon>Mollusca</taxon>
        <taxon>Bivalvia</taxon>
        <taxon>Autobranchia</taxon>
        <taxon>Heteroconchia</taxon>
        <taxon>Palaeoheterodonta</taxon>
        <taxon>Unionida</taxon>
        <taxon>Unionoidea</taxon>
        <taxon>Unionidae</taxon>
        <taxon>Unioninae</taxon>
        <taxon>Sinanodonta</taxon>
    </lineage>
</organism>
<comment type="caution">
    <text evidence="2">The sequence shown here is derived from an EMBL/GenBank/DDBJ whole genome shotgun (WGS) entry which is preliminary data.</text>
</comment>
<dbReference type="PANTHER" id="PTHR20883:SF51">
    <property type="entry name" value="PHYTANOYL-COA HYDROXYLASE"/>
    <property type="match status" value="1"/>
</dbReference>
<evidence type="ECO:0000256" key="1">
    <source>
        <dbReference type="ARBA" id="ARBA00001962"/>
    </source>
</evidence>
<dbReference type="AlphaFoldDB" id="A0ABD3W9M7"/>
<dbReference type="Proteomes" id="UP001634394">
    <property type="component" value="Unassembled WGS sequence"/>
</dbReference>
<dbReference type="PANTHER" id="PTHR20883">
    <property type="entry name" value="PHYTANOYL-COA DIOXYGENASE DOMAIN CONTAINING 1"/>
    <property type="match status" value="1"/>
</dbReference>
<evidence type="ECO:0000313" key="3">
    <source>
        <dbReference type="Proteomes" id="UP001634394"/>
    </source>
</evidence>
<keyword evidence="3" id="KW-1185">Reference proteome</keyword>
<accession>A0ABD3W9M7</accession>
<gene>
    <name evidence="2" type="ORF">ACJMK2_038634</name>
</gene>
<sequence length="526" mass="59691">MKKDFDTFGYIIVRGLLSSAEVEHIIRNIQDANYEEHTYGVADGEGKEAHIILWNHPGNDTTGMLCRSEKVAGTCEQLLGGEVYHYHSKLMKKPPKIGGKHIWHQDYGYWYKNGCLKPDMMTVFIAIDDCKRENGCLQILESSHKCGRIEHTLVAGQTGADMERVQQIWDNNFPHKFVELNSGDALFFHCNLLHSSSENTSDKRRWALLCAYNRADNNPIQEHHHPKYTPLQKVADSAILECTSLDVTGKDFAELEKDKTSVATKPYTTFCTGEYMFADGFKITNEILQDFDKLGYILLDDGKGGKAHQITWNHPGNDVTGMVARCRKIVETCEKLLGGEIYHYHSKLMCKPPEIGGRHIWHQDYGYWYGNGCLFPDMMTVFIAVDDCTKVNGCLQILEGSHKCGRVDHKMVAGQTGADEERVKYISSVCPHKYVEMNSGDALFFHCNLLHCSSDNSSDKRRWALLSAYNRASNDPVKDHHHPRYTPLIKVDDSEILNCQNFMDVSGKDFLDMENTAGVKAERVFN</sequence>
<proteinExistence type="predicted"/>